<protein>
    <submittedName>
        <fullName evidence="4">Apolipoprotein A1/A4/E family protein</fullName>
    </submittedName>
</protein>
<name>A0ABR7HPG2_9FIRM</name>
<feature type="transmembrane region" description="Helical" evidence="1">
    <location>
        <begin position="1035"/>
        <end position="1056"/>
    </location>
</feature>
<keyword evidence="1" id="KW-0812">Transmembrane</keyword>
<keyword evidence="1" id="KW-0472">Membrane</keyword>
<keyword evidence="2" id="KW-0732">Signal</keyword>
<sequence>MKTILKRSAAALLSLVLCLSLLPPAWAAGDTISISSITDFLDFAQSCQSDAYSKGLTVELQTDLDLSGSGFTSIPVFCGTFHGNGHKITHFYHTQRGSQAGLFRRIEAGALVSDLTVEDAVLSPEGSRSDVGILVGQNRGTLANCTVSGQVEGESRVGGLAGINETGGVIRGCTNQAEVKASADAGGIVGHNDGLVEHCVNHGPVNQDGEASAPSNTGGIAGRSTGTIQFCENDADLGYPHLGYNTGGIVGLQSGAVVSCRNTGSIFGRKDVGGIVGQLEPHVELSFGTDPMEELDAALSNLSGQMQTLSDQLSDAAGDAAQDTQAISDAMDAIRDRTHAAGTEGMEDADAAIQTIYTASQSMGQALDLLLDCTDSFRADAERQLSAMDKSISDLRTAADHLAGDADAGLTDAFDTLESDLSRIQREVDQGIGGNLDALHRDLEQLQNFVKDVARIVSGDGSLSEKLAALREAADAIQSVDIRGHLDGIRTAIGNIASISKSLSSSLNRIYQDTSDDLQEDWDDADAALSALDKATDALRKSASAYGQSASDSLHTVSTQTDLISDTLKAYWDTASDKGQSAADDIDAQLSLIHDQVEKMTSGASSVNQDVHTTTTAILTQLDVARAAIRALTDQPKKTVQDISADHADTGPGRISTCTNTGVIQADANVGGIAGMVSLELGEDPEQDLDLEDEQVLVDTTVLLTATVLGCRNDGDITAKKDSAGGIVGRGEVGAILQCVSRSRVETDDAGQAGGIAGLSRSVIRDCAAQAELKGGDALGGIAGEGRDISGCLAMTVIDSSGEQLGAVAGTADGTVSENYFLQEELGGVDGMSYTGQAEGLSYDAFSALPDLPADFLDFQVAFVSNGTVIRSIPVEYGGSIDPSDIPDVPVWEGRYGTWEDFPQVNLRRSVTVHAVYDNWTTTISSGGTQPLLLAEGSFSPAARLSIADWNCDAALLPSGLKVLDSTSYDITDPDAEVPSQVTLRLRSEDPSARVFLLEDGALTELDATVDGSYLVCSAPSSGSLLLAVKPGPSLPLLIGCGGGVLLLMAGGLLLFRRRRATPRSTPAAETEQPSAPV</sequence>
<organism evidence="4 5">
    <name type="scientific">Pseudoflavonifractor hominis</name>
    <dbReference type="NCBI Taxonomy" id="2763059"/>
    <lineage>
        <taxon>Bacteria</taxon>
        <taxon>Bacillati</taxon>
        <taxon>Bacillota</taxon>
        <taxon>Clostridia</taxon>
        <taxon>Eubacteriales</taxon>
        <taxon>Oscillospiraceae</taxon>
        <taxon>Pseudoflavonifractor</taxon>
    </lineage>
</organism>
<dbReference type="RefSeq" id="WP_186962806.1">
    <property type="nucleotide sequence ID" value="NZ_JACOPR010000001.1"/>
</dbReference>
<keyword evidence="1" id="KW-1133">Transmembrane helix</keyword>
<proteinExistence type="predicted"/>
<reference evidence="4 5" key="1">
    <citation type="submission" date="2020-08" db="EMBL/GenBank/DDBJ databases">
        <title>Genome public.</title>
        <authorList>
            <person name="Liu C."/>
            <person name="Sun Q."/>
        </authorList>
    </citation>
    <scope>NUCLEOTIDE SEQUENCE [LARGE SCALE GENOMIC DNA]</scope>
    <source>
        <strain evidence="4 5">New-38</strain>
    </source>
</reference>
<keyword evidence="5" id="KW-1185">Reference proteome</keyword>
<dbReference type="InterPro" id="IPR011493">
    <property type="entry name" value="GLUG"/>
</dbReference>
<feature type="domain" description="GLUG" evidence="3">
    <location>
        <begin position="154"/>
        <end position="179"/>
    </location>
</feature>
<evidence type="ECO:0000313" key="5">
    <source>
        <dbReference type="Proteomes" id="UP000660021"/>
    </source>
</evidence>
<dbReference type="EMBL" id="JACOPR010000001">
    <property type="protein sequence ID" value="MBC5729418.1"/>
    <property type="molecule type" value="Genomic_DNA"/>
</dbReference>
<evidence type="ECO:0000313" key="4">
    <source>
        <dbReference type="EMBL" id="MBC5729418.1"/>
    </source>
</evidence>
<evidence type="ECO:0000256" key="2">
    <source>
        <dbReference type="SAM" id="SignalP"/>
    </source>
</evidence>
<feature type="chain" id="PRO_5046855569" evidence="2">
    <location>
        <begin position="28"/>
        <end position="1078"/>
    </location>
</feature>
<comment type="caution">
    <text evidence="4">The sequence shown here is derived from an EMBL/GenBank/DDBJ whole genome shotgun (WGS) entry which is preliminary data.</text>
</comment>
<dbReference type="Proteomes" id="UP000660021">
    <property type="component" value="Unassembled WGS sequence"/>
</dbReference>
<feature type="signal peptide" evidence="2">
    <location>
        <begin position="1"/>
        <end position="27"/>
    </location>
</feature>
<dbReference type="Pfam" id="PF07581">
    <property type="entry name" value="Glug"/>
    <property type="match status" value="1"/>
</dbReference>
<gene>
    <name evidence="4" type="ORF">H8S34_01030</name>
</gene>
<accession>A0ABR7HPG2</accession>
<evidence type="ECO:0000259" key="3">
    <source>
        <dbReference type="Pfam" id="PF07581"/>
    </source>
</evidence>
<evidence type="ECO:0000256" key="1">
    <source>
        <dbReference type="SAM" id="Phobius"/>
    </source>
</evidence>
<dbReference type="Gene3D" id="2.160.20.110">
    <property type="match status" value="3"/>
</dbReference>